<reference evidence="2 3" key="1">
    <citation type="submission" date="2018-04" db="EMBL/GenBank/DDBJ databases">
        <authorList>
            <person name="Zhang X."/>
            <person name="Yuan J."/>
            <person name="Li F."/>
            <person name="Xiang J."/>
        </authorList>
    </citation>
    <scope>NUCLEOTIDE SEQUENCE [LARGE SCALE GENOMIC DNA]</scope>
    <source>
        <tissue evidence="2">Muscle</tissue>
    </source>
</reference>
<proteinExistence type="predicted"/>
<feature type="compositionally biased region" description="Pro residues" evidence="1">
    <location>
        <begin position="218"/>
        <end position="227"/>
    </location>
</feature>
<feature type="compositionally biased region" description="Basic residues" evidence="1">
    <location>
        <begin position="142"/>
        <end position="154"/>
    </location>
</feature>
<feature type="compositionally biased region" description="Pro residues" evidence="1">
    <location>
        <begin position="60"/>
        <end position="76"/>
    </location>
</feature>
<sequence length="371" mass="39430">MKEWVRLFSDVVTRAFYGTRTPAATPASESSEDPVQQTPAASPALTAVPSLPTTGNAATGPPPPPLATPPQTPPCAPLGFPQSSSVPVTIPPSLPKDGQQGARQSSPAGAAQSLWSRFYGSAPPAQPQEKVVSDTGQERGRGRGRGRGGGRGRGRGASLEGGNGSPKLSKGNQHPQKPSPSASPHSARNSNSSVPPRPKRPGSWRQLPGALSRSLSPERPPAPQPPPVDEDGFTLVQRRSKPGRPPPSPRSNGASSQGEDTFYDAHSSYDAFTKDDFVLKKDDFPGIQKGNGASQRPGASRSRPATARQETVIEPGAAAQTMVLHRRRSPRNSQINPPRTKIEKCSLSVSRPPEINKKKQRIKRMKLKSKR</sequence>
<keyword evidence="3" id="KW-1185">Reference proteome</keyword>
<evidence type="ECO:0000313" key="2">
    <source>
        <dbReference type="EMBL" id="ROT69954.1"/>
    </source>
</evidence>
<accession>A0A3R7PFG1</accession>
<feature type="compositionally biased region" description="Polar residues" evidence="1">
    <location>
        <begin position="170"/>
        <end position="194"/>
    </location>
</feature>
<organism evidence="2 3">
    <name type="scientific">Penaeus vannamei</name>
    <name type="common">Whiteleg shrimp</name>
    <name type="synonym">Litopenaeus vannamei</name>
    <dbReference type="NCBI Taxonomy" id="6689"/>
    <lineage>
        <taxon>Eukaryota</taxon>
        <taxon>Metazoa</taxon>
        <taxon>Ecdysozoa</taxon>
        <taxon>Arthropoda</taxon>
        <taxon>Crustacea</taxon>
        <taxon>Multicrustacea</taxon>
        <taxon>Malacostraca</taxon>
        <taxon>Eumalacostraca</taxon>
        <taxon>Eucarida</taxon>
        <taxon>Decapoda</taxon>
        <taxon>Dendrobranchiata</taxon>
        <taxon>Penaeoidea</taxon>
        <taxon>Penaeidae</taxon>
        <taxon>Penaeus</taxon>
    </lineage>
</organism>
<evidence type="ECO:0000313" key="3">
    <source>
        <dbReference type="Proteomes" id="UP000283509"/>
    </source>
</evidence>
<dbReference type="Proteomes" id="UP000283509">
    <property type="component" value="Unassembled WGS sequence"/>
</dbReference>
<evidence type="ECO:0000256" key="1">
    <source>
        <dbReference type="SAM" id="MobiDB-lite"/>
    </source>
</evidence>
<dbReference type="EMBL" id="QCYY01002494">
    <property type="protein sequence ID" value="ROT69954.1"/>
    <property type="molecule type" value="Genomic_DNA"/>
</dbReference>
<gene>
    <name evidence="2" type="ORF">C7M84_011815</name>
</gene>
<dbReference type="AlphaFoldDB" id="A0A3R7PFG1"/>
<feature type="compositionally biased region" description="Basic residues" evidence="1">
    <location>
        <begin position="358"/>
        <end position="371"/>
    </location>
</feature>
<comment type="caution">
    <text evidence="2">The sequence shown here is derived from an EMBL/GenBank/DDBJ whole genome shotgun (WGS) entry which is preliminary data.</text>
</comment>
<name>A0A3R7PFG1_PENVA</name>
<feature type="region of interest" description="Disordered" evidence="1">
    <location>
        <begin position="16"/>
        <end position="262"/>
    </location>
</feature>
<feature type="compositionally biased region" description="Polar residues" evidence="1">
    <location>
        <begin position="27"/>
        <end position="40"/>
    </location>
</feature>
<protein>
    <submittedName>
        <fullName evidence="2">Uncharacterized protein</fullName>
    </submittedName>
</protein>
<reference evidence="2 3" key="2">
    <citation type="submission" date="2019-01" db="EMBL/GenBank/DDBJ databases">
        <title>The decoding of complex shrimp genome reveals the adaptation for benthos swimmer, frequently molting mechanism and breeding impact on genome.</title>
        <authorList>
            <person name="Sun Y."/>
            <person name="Gao Y."/>
            <person name="Yu Y."/>
        </authorList>
    </citation>
    <scope>NUCLEOTIDE SEQUENCE [LARGE SCALE GENOMIC DNA]</scope>
    <source>
        <tissue evidence="2">Muscle</tissue>
    </source>
</reference>
<feature type="region of interest" description="Disordered" evidence="1">
    <location>
        <begin position="282"/>
        <end position="371"/>
    </location>
</feature>